<evidence type="ECO:0000256" key="1">
    <source>
        <dbReference type="ARBA" id="ARBA00004370"/>
    </source>
</evidence>
<organism evidence="6">
    <name type="scientific">Myoviridae sp. ctKkB1</name>
    <dbReference type="NCBI Taxonomy" id="2825081"/>
    <lineage>
        <taxon>Viruses</taxon>
        <taxon>Duplodnaviria</taxon>
        <taxon>Heunggongvirae</taxon>
        <taxon>Uroviricota</taxon>
        <taxon>Caudoviricetes</taxon>
    </lineage>
</organism>
<keyword evidence="3 5" id="KW-1133">Transmembrane helix</keyword>
<sequence>MAKIKDILANISNVKVGTWVRGILLIISIVNMALSAAGKAPIPADYNELYTIVSVVFSVLVGISAYWKNNSFTEAAQTADKYLHEQGSAIEDPGTDEEAE</sequence>
<dbReference type="NCBIfam" id="TIGR01592">
    <property type="entry name" value="holin_SPP1"/>
    <property type="match status" value="1"/>
</dbReference>
<evidence type="ECO:0000256" key="3">
    <source>
        <dbReference type="ARBA" id="ARBA00022989"/>
    </source>
</evidence>
<protein>
    <submittedName>
        <fullName evidence="6">Holin</fullName>
    </submittedName>
</protein>
<dbReference type="Pfam" id="PF04688">
    <property type="entry name" value="Holin_SPP1"/>
    <property type="match status" value="1"/>
</dbReference>
<accession>A0A8S5V489</accession>
<evidence type="ECO:0000313" key="6">
    <source>
        <dbReference type="EMBL" id="DAG01576.1"/>
    </source>
</evidence>
<proteinExistence type="predicted"/>
<dbReference type="EMBL" id="BK016195">
    <property type="protein sequence ID" value="DAG01576.1"/>
    <property type="molecule type" value="Genomic_DNA"/>
</dbReference>
<dbReference type="GO" id="GO:0016020">
    <property type="term" value="C:membrane"/>
    <property type="evidence" value="ECO:0007669"/>
    <property type="project" value="UniProtKB-SubCell"/>
</dbReference>
<name>A0A8S5V489_9CAUD</name>
<feature type="transmembrane region" description="Helical" evidence="5">
    <location>
        <begin position="18"/>
        <end position="37"/>
    </location>
</feature>
<evidence type="ECO:0000256" key="2">
    <source>
        <dbReference type="ARBA" id="ARBA00022692"/>
    </source>
</evidence>
<reference evidence="6" key="1">
    <citation type="journal article" date="2021" name="Proc. Natl. Acad. Sci. U.S.A.">
        <title>A Catalog of Tens of Thousands of Viruses from Human Metagenomes Reveals Hidden Associations with Chronic Diseases.</title>
        <authorList>
            <person name="Tisza M.J."/>
            <person name="Buck C.B."/>
        </authorList>
    </citation>
    <scope>NUCLEOTIDE SEQUENCE</scope>
    <source>
        <strain evidence="6">CtKkB1</strain>
    </source>
</reference>
<evidence type="ECO:0000256" key="4">
    <source>
        <dbReference type="ARBA" id="ARBA00023136"/>
    </source>
</evidence>
<dbReference type="InterPro" id="IPR006479">
    <property type="entry name" value="Holin"/>
</dbReference>
<feature type="transmembrane region" description="Helical" evidence="5">
    <location>
        <begin position="49"/>
        <end position="67"/>
    </location>
</feature>
<keyword evidence="2 5" id="KW-0812">Transmembrane</keyword>
<evidence type="ECO:0000256" key="5">
    <source>
        <dbReference type="SAM" id="Phobius"/>
    </source>
</evidence>
<comment type="subcellular location">
    <subcellularLocation>
        <location evidence="1">Membrane</location>
    </subcellularLocation>
</comment>
<keyword evidence="4 5" id="KW-0472">Membrane</keyword>